<dbReference type="STRING" id="930128.SAMN05192532_104211"/>
<keyword evidence="4" id="KW-0560">Oxidoreductase</keyword>
<accession>A0A1I2DPH8</accession>
<comment type="similarity">
    <text evidence="1">Belongs to the class-I pyridine nucleotide-disulfide oxidoreductase family.</text>
</comment>
<gene>
    <name evidence="11" type="ORF">SAMN05192532_104211</name>
</gene>
<evidence type="ECO:0000256" key="3">
    <source>
        <dbReference type="ARBA" id="ARBA00022827"/>
    </source>
</evidence>
<dbReference type="InterPro" id="IPR004099">
    <property type="entry name" value="Pyr_nucl-diS_OxRdtase_dimer"/>
</dbReference>
<dbReference type="Proteomes" id="UP000199516">
    <property type="component" value="Unassembled WGS sequence"/>
</dbReference>
<feature type="binding site" evidence="7">
    <location>
        <position position="312"/>
    </location>
    <ligand>
        <name>FAD</name>
        <dbReference type="ChEBI" id="CHEBI:57692"/>
    </ligand>
</feature>
<dbReference type="GO" id="GO:0050660">
    <property type="term" value="F:flavin adenine dinucleotide binding"/>
    <property type="evidence" value="ECO:0007669"/>
    <property type="project" value="TreeGrafter"/>
</dbReference>
<dbReference type="AlphaFoldDB" id="A0A1I2DPH8"/>
<dbReference type="PRINTS" id="PR00411">
    <property type="entry name" value="PNDRDTASEI"/>
</dbReference>
<keyword evidence="12" id="KW-1185">Reference proteome</keyword>
<dbReference type="Pfam" id="PF07992">
    <property type="entry name" value="Pyr_redox_2"/>
    <property type="match status" value="1"/>
</dbReference>
<dbReference type="Gene3D" id="3.30.390.30">
    <property type="match status" value="1"/>
</dbReference>
<evidence type="ECO:0000256" key="4">
    <source>
        <dbReference type="ARBA" id="ARBA00023002"/>
    </source>
</evidence>
<organism evidence="11 12">
    <name type="scientific">Alteribacillus iranensis</name>
    <dbReference type="NCBI Taxonomy" id="930128"/>
    <lineage>
        <taxon>Bacteria</taxon>
        <taxon>Bacillati</taxon>
        <taxon>Bacillota</taxon>
        <taxon>Bacilli</taxon>
        <taxon>Bacillales</taxon>
        <taxon>Bacillaceae</taxon>
        <taxon>Alteribacillus</taxon>
    </lineage>
</organism>
<keyword evidence="5 7" id="KW-0520">NAD</keyword>
<evidence type="ECO:0000259" key="10">
    <source>
        <dbReference type="Pfam" id="PF07992"/>
    </source>
</evidence>
<dbReference type="GO" id="GO:0006103">
    <property type="term" value="P:2-oxoglutarate metabolic process"/>
    <property type="evidence" value="ECO:0007669"/>
    <property type="project" value="TreeGrafter"/>
</dbReference>
<evidence type="ECO:0000256" key="1">
    <source>
        <dbReference type="ARBA" id="ARBA00007532"/>
    </source>
</evidence>
<evidence type="ECO:0000313" key="12">
    <source>
        <dbReference type="Proteomes" id="UP000199516"/>
    </source>
</evidence>
<feature type="domain" description="Pyridine nucleotide-disulphide oxidoreductase dimerisation" evidence="9">
    <location>
        <begin position="346"/>
        <end position="455"/>
    </location>
</feature>
<feature type="disulfide bond" description="Redox-active" evidence="8">
    <location>
        <begin position="47"/>
        <end position="52"/>
    </location>
</feature>
<feature type="domain" description="FAD/NAD(P)-binding" evidence="10">
    <location>
        <begin position="11"/>
        <end position="327"/>
    </location>
</feature>
<dbReference type="Gene3D" id="3.50.50.60">
    <property type="entry name" value="FAD/NAD(P)-binding domain"/>
    <property type="match status" value="2"/>
</dbReference>
<evidence type="ECO:0000256" key="5">
    <source>
        <dbReference type="ARBA" id="ARBA00023027"/>
    </source>
</evidence>
<protein>
    <submittedName>
        <fullName evidence="11">Dihydrolipoamide dehydrogenase</fullName>
    </submittedName>
</protein>
<evidence type="ECO:0000313" key="11">
    <source>
        <dbReference type="EMBL" id="SFE82426.1"/>
    </source>
</evidence>
<dbReference type="InterPro" id="IPR050151">
    <property type="entry name" value="Class-I_Pyr_Nuc-Dis_Oxidored"/>
</dbReference>
<dbReference type="InterPro" id="IPR016156">
    <property type="entry name" value="FAD/NAD-linked_Rdtase_dimer_sf"/>
</dbReference>
<evidence type="ECO:0000256" key="2">
    <source>
        <dbReference type="ARBA" id="ARBA00022630"/>
    </source>
</evidence>
<proteinExistence type="inferred from homology"/>
<dbReference type="EMBL" id="FONT01000004">
    <property type="protein sequence ID" value="SFE82426.1"/>
    <property type="molecule type" value="Genomic_DNA"/>
</dbReference>
<dbReference type="GO" id="GO:0004148">
    <property type="term" value="F:dihydrolipoyl dehydrogenase (NADH) activity"/>
    <property type="evidence" value="ECO:0007669"/>
    <property type="project" value="TreeGrafter"/>
</dbReference>
<dbReference type="PANTHER" id="PTHR22912:SF151">
    <property type="entry name" value="DIHYDROLIPOYL DEHYDROGENASE, MITOCHONDRIAL"/>
    <property type="match status" value="1"/>
</dbReference>
<name>A0A1I2DPH8_9BACI</name>
<dbReference type="InterPro" id="IPR036188">
    <property type="entry name" value="FAD/NAD-bd_sf"/>
</dbReference>
<keyword evidence="7" id="KW-0547">Nucleotide-binding</keyword>
<evidence type="ECO:0000256" key="7">
    <source>
        <dbReference type="PIRSR" id="PIRSR000350-3"/>
    </source>
</evidence>
<dbReference type="PRINTS" id="PR00368">
    <property type="entry name" value="FADPNR"/>
</dbReference>
<keyword evidence="2" id="KW-0285">Flavoprotein</keyword>
<evidence type="ECO:0000256" key="8">
    <source>
        <dbReference type="PIRSR" id="PIRSR000350-4"/>
    </source>
</evidence>
<feature type="binding site" evidence="7">
    <location>
        <begin position="184"/>
        <end position="191"/>
    </location>
    <ligand>
        <name>NAD(+)</name>
        <dbReference type="ChEBI" id="CHEBI:57540"/>
    </ligand>
</feature>
<dbReference type="InterPro" id="IPR023753">
    <property type="entry name" value="FAD/NAD-binding_dom"/>
</dbReference>
<sequence>MVVGDFSHEKEVIIVGGGPGGYHAAIRAAQLGKEVAIIEKNAIGGICLNNGCISSKLFAEAAKRMRDAADLSSFGVTASSLSFDMSALQERKETIITNLTKGVKALLNKYHVEMIKGEATFLADNQIGVERGESFEKYQFEQAVIATGATYTRPDSVSMEHKRILDPSTLYKLKELPEHLIVYGSDYQAVEAASTFSALGSQVTFAYKDELPYDPAVTKELLRLMKKHKIKVIKETSLEECSPGDNDITVSFLSDSKEKTVTASHLYISCTQKPNTPSLRLDACGVNTDEYGFIPITPTTETNQPHIFAVGDVTPNSELAVESIKQGKVAGERMAGEKSEWDPYAIPQVTHAIRPIASVGLTAESARKEGFDVAVGNFSLSANGYAALTNKKEGVIKIISEKKTDVILGFQAIGEGSVEMISQAVQSLEMGARDEDITYPFYPHPSFNEAWLEAAESLKNKAVHRV</sequence>
<dbReference type="PIRSF" id="PIRSF000350">
    <property type="entry name" value="Mercury_reductase_MerA"/>
    <property type="match status" value="1"/>
</dbReference>
<evidence type="ECO:0000259" key="9">
    <source>
        <dbReference type="Pfam" id="PF02852"/>
    </source>
</evidence>
<reference evidence="11 12" key="1">
    <citation type="submission" date="2016-10" db="EMBL/GenBank/DDBJ databases">
        <authorList>
            <person name="de Groot N.N."/>
        </authorList>
    </citation>
    <scope>NUCLEOTIDE SEQUENCE [LARGE SCALE GENOMIC DNA]</scope>
    <source>
        <strain evidence="11 12">DSM 23995</strain>
    </source>
</reference>
<dbReference type="OrthoDB" id="9800167at2"/>
<feature type="active site" description="Proton acceptor" evidence="6">
    <location>
        <position position="444"/>
    </location>
</feature>
<dbReference type="Pfam" id="PF02852">
    <property type="entry name" value="Pyr_redox_dim"/>
    <property type="match status" value="1"/>
</dbReference>
<dbReference type="FunFam" id="3.30.390.30:FF:000001">
    <property type="entry name" value="Dihydrolipoyl dehydrogenase"/>
    <property type="match status" value="1"/>
</dbReference>
<dbReference type="InterPro" id="IPR001100">
    <property type="entry name" value="Pyr_nuc-diS_OxRdtase"/>
</dbReference>
<comment type="cofactor">
    <cofactor evidence="7">
        <name>FAD</name>
        <dbReference type="ChEBI" id="CHEBI:57692"/>
    </cofactor>
    <text evidence="7">Binds 1 FAD per subunit.</text>
</comment>
<evidence type="ECO:0000256" key="6">
    <source>
        <dbReference type="PIRSR" id="PIRSR000350-2"/>
    </source>
</evidence>
<keyword evidence="3 7" id="KW-0274">FAD</keyword>
<dbReference type="RefSeq" id="WP_091661507.1">
    <property type="nucleotide sequence ID" value="NZ_FONT01000004.1"/>
</dbReference>
<dbReference type="SUPFAM" id="SSF55424">
    <property type="entry name" value="FAD/NAD-linked reductases, dimerisation (C-terminal) domain"/>
    <property type="match status" value="1"/>
</dbReference>
<dbReference type="SUPFAM" id="SSF51905">
    <property type="entry name" value="FAD/NAD(P)-binding domain"/>
    <property type="match status" value="1"/>
</dbReference>
<dbReference type="PANTHER" id="PTHR22912">
    <property type="entry name" value="DISULFIDE OXIDOREDUCTASE"/>
    <property type="match status" value="1"/>
</dbReference>
<feature type="binding site" evidence="7">
    <location>
        <position position="56"/>
    </location>
    <ligand>
        <name>FAD</name>
        <dbReference type="ChEBI" id="CHEBI:57692"/>
    </ligand>
</feature>